<evidence type="ECO:0000313" key="1">
    <source>
        <dbReference type="EMBL" id="ETX06172.1"/>
    </source>
</evidence>
<dbReference type="AlphaFoldDB" id="W4M968"/>
<dbReference type="Proteomes" id="UP000019140">
    <property type="component" value="Unassembled WGS sequence"/>
</dbReference>
<accession>W4M968</accession>
<proteinExistence type="predicted"/>
<dbReference type="SUPFAM" id="SSF52266">
    <property type="entry name" value="SGNH hydrolase"/>
    <property type="match status" value="1"/>
</dbReference>
<evidence type="ECO:0000313" key="2">
    <source>
        <dbReference type="Proteomes" id="UP000019140"/>
    </source>
</evidence>
<organism evidence="1 2">
    <name type="scientific">Candidatus Entotheonella gemina</name>
    <dbReference type="NCBI Taxonomy" id="1429439"/>
    <lineage>
        <taxon>Bacteria</taxon>
        <taxon>Pseudomonadati</taxon>
        <taxon>Nitrospinota/Tectimicrobiota group</taxon>
        <taxon>Candidatus Tectimicrobiota</taxon>
        <taxon>Candidatus Entotheonellia</taxon>
        <taxon>Candidatus Entotheonellales</taxon>
        <taxon>Candidatus Entotheonellaceae</taxon>
        <taxon>Candidatus Entotheonella</taxon>
    </lineage>
</organism>
<dbReference type="EMBL" id="AZHX01000768">
    <property type="protein sequence ID" value="ETX06172.1"/>
    <property type="molecule type" value="Genomic_DNA"/>
</dbReference>
<dbReference type="CDD" id="cd00229">
    <property type="entry name" value="SGNH_hydrolase"/>
    <property type="match status" value="1"/>
</dbReference>
<comment type="caution">
    <text evidence="1">The sequence shown here is derived from an EMBL/GenBank/DDBJ whole genome shotgun (WGS) entry which is preliminary data.</text>
</comment>
<keyword evidence="2" id="KW-1185">Reference proteome</keyword>
<name>W4M968_9BACT</name>
<dbReference type="GO" id="GO:0016788">
    <property type="term" value="F:hydrolase activity, acting on ester bonds"/>
    <property type="evidence" value="ECO:0007669"/>
    <property type="project" value="UniProtKB-ARBA"/>
</dbReference>
<reference evidence="1 2" key="1">
    <citation type="journal article" date="2014" name="Nature">
        <title>An environmental bacterial taxon with a large and distinct metabolic repertoire.</title>
        <authorList>
            <person name="Wilson M.C."/>
            <person name="Mori T."/>
            <person name="Ruckert C."/>
            <person name="Uria A.R."/>
            <person name="Helf M.J."/>
            <person name="Takada K."/>
            <person name="Gernert C."/>
            <person name="Steffens U.A."/>
            <person name="Heycke N."/>
            <person name="Schmitt S."/>
            <person name="Rinke C."/>
            <person name="Helfrich E.J."/>
            <person name="Brachmann A.O."/>
            <person name="Gurgui C."/>
            <person name="Wakimoto T."/>
            <person name="Kracht M."/>
            <person name="Crusemann M."/>
            <person name="Hentschel U."/>
            <person name="Abe I."/>
            <person name="Matsunaga S."/>
            <person name="Kalinowski J."/>
            <person name="Takeyama H."/>
            <person name="Piel J."/>
        </authorList>
    </citation>
    <scope>NUCLEOTIDE SEQUENCE [LARGE SCALE GENOMIC DNA]</scope>
    <source>
        <strain evidence="2">TSY2</strain>
    </source>
</reference>
<sequence length="121" mass="13801">MKRGGIRYIASRYQELYPLEKPSGTFRIVAFGGSTTANVQAMRSQTPHYPLLLQTQLRRTLARNDIEVINVGNPSYATPHSLILLAFDVLSWQPDLVILSHNINDLTALYWPDFTFDYSNK</sequence>
<evidence type="ECO:0008006" key="3">
    <source>
        <dbReference type="Google" id="ProtNLM"/>
    </source>
</evidence>
<protein>
    <recommendedName>
        <fullName evidence="3">SGNH hydrolase-type esterase domain-containing protein</fullName>
    </recommendedName>
</protein>
<dbReference type="InterPro" id="IPR036514">
    <property type="entry name" value="SGNH_hydro_sf"/>
</dbReference>
<dbReference type="HOGENOM" id="CLU_2033810_0_0_7"/>
<dbReference type="Gene3D" id="3.40.50.1110">
    <property type="entry name" value="SGNH hydrolase"/>
    <property type="match status" value="1"/>
</dbReference>
<gene>
    <name evidence="1" type="ORF">ETSY2_18725</name>
</gene>